<comment type="caution">
    <text evidence="12">The sequence shown here is derived from an EMBL/GenBank/DDBJ whole genome shotgun (WGS) entry which is preliminary data.</text>
</comment>
<keyword evidence="13" id="KW-1185">Reference proteome</keyword>
<evidence type="ECO:0000256" key="1">
    <source>
        <dbReference type="ARBA" id="ARBA00005056"/>
    </source>
</evidence>
<dbReference type="PANTHER" id="PTHR43331">
    <property type="entry name" value="HOMOSERINE DEHYDROGENASE"/>
    <property type="match status" value="1"/>
</dbReference>
<comment type="similarity">
    <text evidence="3">Belongs to the homoserine dehydrogenase family.</text>
</comment>
<dbReference type="PANTHER" id="PTHR43331:SF1">
    <property type="entry name" value="HOMOSERINE DEHYDROGENASE"/>
    <property type="match status" value="1"/>
</dbReference>
<keyword evidence="9" id="KW-0486">Methionine biosynthesis</keyword>
<dbReference type="SUPFAM" id="SSF51735">
    <property type="entry name" value="NAD(P)-binding Rossmann-fold domains"/>
    <property type="match status" value="1"/>
</dbReference>
<sequence length="452" mass="48816">MPQRVQGSRSSPLRIGMIGGGTVGGGVYEILMGNSGNGGHQLPHLRRPCVISKICVKDLSKPRSFHLDSEVSSLVTDVNSILNDDSIELIIEVMGGTELAKTVVLEALKRGKAVITANKSLIAEHMSEIEKTLATNPKSQFAYEAAVCGGIPIVQVLQSCYAGDVIHQVMGVCNGTINYMLGKMEQGMPYEQALTEARDLGFLLEGDTTNLVEGYDVRAKIAILAKLAFGVTVSPVKSIPCRGITELSSIDFEYAKLLHCTIKLLGTAGRMSRFAQYDGALSVYVSPVMIPNDHLLASTRGNNNCVAVNSGNIGLCTYSGPGEGRFPAANSVVADIVRVANSSMTSRPAASGAFPLQSTISLDFDFTRAWYIRIPFMDSIGIIRTVGELAEDNDVSIHSILQNPILDRMEADFCLTTEECKMSQVKALCDDLEQQDFVRGPPLFLPLLWEHP</sequence>
<protein>
    <recommendedName>
        <fullName evidence="5">Homoserine dehydrogenase</fullName>
        <ecNumber evidence="4">1.1.1.3</ecNumber>
    </recommendedName>
</protein>
<comment type="pathway">
    <text evidence="1">Amino-acid biosynthesis; L-threonine biosynthesis; L-threonine from L-aspartate: step 3/5.</text>
</comment>
<evidence type="ECO:0000313" key="13">
    <source>
        <dbReference type="Proteomes" id="UP001153069"/>
    </source>
</evidence>
<feature type="domain" description="Homoserine dehydrogenase catalytic" evidence="10">
    <location>
        <begin position="152"/>
        <end position="337"/>
    </location>
</feature>
<dbReference type="AlphaFoldDB" id="A0A9N8DWY9"/>
<dbReference type="OrthoDB" id="67851at2759"/>
<accession>A0A9N8DWY9</accession>
<dbReference type="Gene3D" id="3.30.360.10">
    <property type="entry name" value="Dihydrodipicolinate Reductase, domain 2"/>
    <property type="match status" value="1"/>
</dbReference>
<reference evidence="12" key="1">
    <citation type="submission" date="2020-06" db="EMBL/GenBank/DDBJ databases">
        <authorList>
            <consortium name="Plant Systems Biology data submission"/>
        </authorList>
    </citation>
    <scope>NUCLEOTIDE SEQUENCE</scope>
    <source>
        <strain evidence="12">D6</strain>
    </source>
</reference>
<dbReference type="InterPro" id="IPR001342">
    <property type="entry name" value="HDH_cat"/>
</dbReference>
<evidence type="ECO:0000256" key="4">
    <source>
        <dbReference type="ARBA" id="ARBA00013213"/>
    </source>
</evidence>
<dbReference type="EMBL" id="CAICTM010000334">
    <property type="protein sequence ID" value="CAB9508145.1"/>
    <property type="molecule type" value="Genomic_DNA"/>
</dbReference>
<dbReference type="Gene3D" id="3.30.70.260">
    <property type="match status" value="1"/>
</dbReference>
<evidence type="ECO:0000259" key="10">
    <source>
        <dbReference type="Pfam" id="PF00742"/>
    </source>
</evidence>
<dbReference type="InterPro" id="IPR005106">
    <property type="entry name" value="Asp/hSer_DH_NAD-bd"/>
</dbReference>
<dbReference type="Pfam" id="PF03447">
    <property type="entry name" value="NAD_binding_3"/>
    <property type="match status" value="1"/>
</dbReference>
<evidence type="ECO:0000256" key="8">
    <source>
        <dbReference type="ARBA" id="ARBA00023002"/>
    </source>
</evidence>
<evidence type="ECO:0000313" key="12">
    <source>
        <dbReference type="EMBL" id="CAB9508145.1"/>
    </source>
</evidence>
<evidence type="ECO:0000256" key="7">
    <source>
        <dbReference type="ARBA" id="ARBA00022697"/>
    </source>
</evidence>
<keyword evidence="6" id="KW-0028">Amino-acid biosynthesis</keyword>
<evidence type="ECO:0000256" key="2">
    <source>
        <dbReference type="ARBA" id="ARBA00005062"/>
    </source>
</evidence>
<comment type="pathway">
    <text evidence="2">Amino-acid biosynthesis; L-methionine biosynthesis via de novo pathway; L-homoserine from L-aspartate: step 3/3.</text>
</comment>
<gene>
    <name evidence="12" type="ORF">SEMRO_335_G120070.1</name>
</gene>
<evidence type="ECO:0000256" key="9">
    <source>
        <dbReference type="ARBA" id="ARBA00023167"/>
    </source>
</evidence>
<dbReference type="FunFam" id="3.30.360.10:FF:000005">
    <property type="entry name" value="Homoserine dehydrogenase"/>
    <property type="match status" value="1"/>
</dbReference>
<dbReference type="GO" id="GO:0009088">
    <property type="term" value="P:threonine biosynthetic process"/>
    <property type="evidence" value="ECO:0007669"/>
    <property type="project" value="UniProtKB-KW"/>
</dbReference>
<keyword evidence="8" id="KW-0560">Oxidoreductase</keyword>
<dbReference type="GO" id="GO:0009086">
    <property type="term" value="P:methionine biosynthetic process"/>
    <property type="evidence" value="ECO:0007669"/>
    <property type="project" value="UniProtKB-KW"/>
</dbReference>
<evidence type="ECO:0000256" key="5">
    <source>
        <dbReference type="ARBA" id="ARBA00013376"/>
    </source>
</evidence>
<evidence type="ECO:0000256" key="6">
    <source>
        <dbReference type="ARBA" id="ARBA00022605"/>
    </source>
</evidence>
<dbReference type="GO" id="GO:0050661">
    <property type="term" value="F:NADP binding"/>
    <property type="evidence" value="ECO:0007669"/>
    <property type="project" value="InterPro"/>
</dbReference>
<keyword evidence="7" id="KW-0791">Threonine biosynthesis</keyword>
<dbReference type="Gene3D" id="3.40.50.720">
    <property type="entry name" value="NAD(P)-binding Rossmann-like Domain"/>
    <property type="match status" value="1"/>
</dbReference>
<dbReference type="Pfam" id="PF00742">
    <property type="entry name" value="Homoserine_dh"/>
    <property type="match status" value="1"/>
</dbReference>
<dbReference type="NCBIfam" id="NF004976">
    <property type="entry name" value="PRK06349.1"/>
    <property type="match status" value="1"/>
</dbReference>
<dbReference type="GO" id="GO:0004412">
    <property type="term" value="F:homoserine dehydrogenase activity"/>
    <property type="evidence" value="ECO:0007669"/>
    <property type="project" value="UniProtKB-EC"/>
</dbReference>
<proteinExistence type="inferred from homology"/>
<evidence type="ECO:0000259" key="11">
    <source>
        <dbReference type="Pfam" id="PF03447"/>
    </source>
</evidence>
<organism evidence="12 13">
    <name type="scientific">Seminavis robusta</name>
    <dbReference type="NCBI Taxonomy" id="568900"/>
    <lineage>
        <taxon>Eukaryota</taxon>
        <taxon>Sar</taxon>
        <taxon>Stramenopiles</taxon>
        <taxon>Ochrophyta</taxon>
        <taxon>Bacillariophyta</taxon>
        <taxon>Bacillariophyceae</taxon>
        <taxon>Bacillariophycidae</taxon>
        <taxon>Naviculales</taxon>
        <taxon>Naviculaceae</taxon>
        <taxon>Seminavis</taxon>
    </lineage>
</organism>
<dbReference type="InterPro" id="IPR036291">
    <property type="entry name" value="NAD(P)-bd_dom_sf"/>
</dbReference>
<dbReference type="SUPFAM" id="SSF55347">
    <property type="entry name" value="Glyceraldehyde-3-phosphate dehydrogenase-like, C-terminal domain"/>
    <property type="match status" value="1"/>
</dbReference>
<dbReference type="EC" id="1.1.1.3" evidence="4"/>
<name>A0A9N8DWY9_9STRA</name>
<dbReference type="Proteomes" id="UP001153069">
    <property type="component" value="Unassembled WGS sequence"/>
</dbReference>
<feature type="domain" description="Aspartate/homoserine dehydrogenase NAD-binding" evidence="11">
    <location>
        <begin position="19"/>
        <end position="131"/>
    </location>
</feature>
<evidence type="ECO:0000256" key="3">
    <source>
        <dbReference type="ARBA" id="ARBA00006753"/>
    </source>
</evidence>